<gene>
    <name evidence="9" type="ORF">AX774_g4625</name>
</gene>
<feature type="transmembrane region" description="Helical" evidence="8">
    <location>
        <begin position="245"/>
        <end position="269"/>
    </location>
</feature>
<evidence type="ECO:0000256" key="5">
    <source>
        <dbReference type="ARBA" id="ARBA00023136"/>
    </source>
</evidence>
<feature type="region of interest" description="Disordered" evidence="7">
    <location>
        <begin position="21"/>
        <end position="47"/>
    </location>
</feature>
<feature type="binding site" evidence="6">
    <location>
        <position position="316"/>
    </location>
    <ligand>
        <name>Zn(2+)</name>
        <dbReference type="ChEBI" id="CHEBI:29105"/>
    </ligand>
</feature>
<accession>A0A1R1PLR4</accession>
<evidence type="ECO:0000256" key="8">
    <source>
        <dbReference type="SAM" id="Phobius"/>
    </source>
</evidence>
<dbReference type="GO" id="GO:0016020">
    <property type="term" value="C:membrane"/>
    <property type="evidence" value="ECO:0007669"/>
    <property type="project" value="UniProtKB-SubCell"/>
</dbReference>
<keyword evidence="10" id="KW-1185">Reference proteome</keyword>
<comment type="caution">
    <text evidence="9">The sequence shown here is derived from an EMBL/GenBank/DDBJ whole genome shotgun (WGS) entry which is preliminary data.</text>
</comment>
<feature type="transmembrane region" description="Helical" evidence="8">
    <location>
        <begin position="215"/>
        <end position="233"/>
    </location>
</feature>
<name>A0A1R1PLR4_ZANCU</name>
<keyword evidence="9" id="KW-0675">Receptor</keyword>
<evidence type="ECO:0000256" key="6">
    <source>
        <dbReference type="PIRSR" id="PIRSR604254-1"/>
    </source>
</evidence>
<evidence type="ECO:0000256" key="1">
    <source>
        <dbReference type="ARBA" id="ARBA00004141"/>
    </source>
</evidence>
<dbReference type="GO" id="GO:0038023">
    <property type="term" value="F:signaling receptor activity"/>
    <property type="evidence" value="ECO:0007669"/>
    <property type="project" value="TreeGrafter"/>
</dbReference>
<evidence type="ECO:0000313" key="9">
    <source>
        <dbReference type="EMBL" id="OMH81921.1"/>
    </source>
</evidence>
<feature type="transmembrane region" description="Helical" evidence="8">
    <location>
        <begin position="188"/>
        <end position="208"/>
    </location>
</feature>
<protein>
    <submittedName>
        <fullName evidence="9">Adiponectin receptor protein</fullName>
    </submittedName>
</protein>
<dbReference type="PANTHER" id="PTHR20855:SF52">
    <property type="entry name" value="ADIPONECTIN RECEPTOR PROTEIN"/>
    <property type="match status" value="1"/>
</dbReference>
<feature type="binding site" evidence="6">
    <location>
        <position position="170"/>
    </location>
    <ligand>
        <name>Zn(2+)</name>
        <dbReference type="ChEBI" id="CHEBI:29105"/>
    </ligand>
</feature>
<reference evidence="10" key="1">
    <citation type="submission" date="2017-01" db="EMBL/GenBank/DDBJ databases">
        <authorList>
            <person name="Wang Y."/>
            <person name="White M."/>
            <person name="Kvist S."/>
            <person name="Moncalvo J.-M."/>
        </authorList>
    </citation>
    <scope>NUCLEOTIDE SEQUENCE [LARGE SCALE GENOMIC DNA]</scope>
    <source>
        <strain evidence="10">COL-18-3</strain>
    </source>
</reference>
<feature type="binding site" evidence="6">
    <location>
        <position position="320"/>
    </location>
    <ligand>
        <name>Zn(2+)</name>
        <dbReference type="ChEBI" id="CHEBI:29105"/>
    </ligand>
</feature>
<dbReference type="AlphaFoldDB" id="A0A1R1PLR4"/>
<dbReference type="EMBL" id="LSSK01000783">
    <property type="protein sequence ID" value="OMH81921.1"/>
    <property type="molecule type" value="Genomic_DNA"/>
</dbReference>
<sequence>MTKGTGCDTIQKGEKAFFSPRKRVSNSNNRPQKITGGRKKIHSNANKSHSTLRAGIEDLSSFTKVKKRAQKLLQWDEIPAWMRDNTFITRGYRSPTGSYKECIKSLTYLHNEFLNVWTHFIGAIVFMVLMVTTASWVSSEIHTVKWSDVIVMYIFLAGAVGCLLLSTAYHLFSCHSHEVHRFFNRCDYVGIASLITGSCVPVFFYAFYCHDYLKVLYISMIVILGVAVCYLSISPTFSLPEWRIVRAFTFVGMAASGVIPGIHSFLAFGWAHTMQSLQLGYLSKMAAFYTVAVAFYSTRVPERWFPGKFDIWLQSHTIFHCLVLAAAGYHYIGVLKAIHWAHIHAAVCPAI</sequence>
<dbReference type="GO" id="GO:0046872">
    <property type="term" value="F:metal ion binding"/>
    <property type="evidence" value="ECO:0007669"/>
    <property type="project" value="UniProtKB-KW"/>
</dbReference>
<feature type="transmembrane region" description="Helical" evidence="8">
    <location>
        <begin position="281"/>
        <end position="299"/>
    </location>
</feature>
<dbReference type="Pfam" id="PF03006">
    <property type="entry name" value="HlyIII"/>
    <property type="match status" value="1"/>
</dbReference>
<evidence type="ECO:0000256" key="3">
    <source>
        <dbReference type="ARBA" id="ARBA00022692"/>
    </source>
</evidence>
<keyword evidence="3 8" id="KW-0812">Transmembrane</keyword>
<organism evidence="9 10">
    <name type="scientific">Zancudomyces culisetae</name>
    <name type="common">Gut fungus</name>
    <name type="synonym">Smittium culisetae</name>
    <dbReference type="NCBI Taxonomy" id="1213189"/>
    <lineage>
        <taxon>Eukaryota</taxon>
        <taxon>Fungi</taxon>
        <taxon>Fungi incertae sedis</taxon>
        <taxon>Zoopagomycota</taxon>
        <taxon>Kickxellomycotina</taxon>
        <taxon>Harpellomycetes</taxon>
        <taxon>Harpellales</taxon>
        <taxon>Legeriomycetaceae</taxon>
        <taxon>Zancudomyces</taxon>
    </lineage>
</organism>
<comment type="similarity">
    <text evidence="2">Belongs to the ADIPOR family.</text>
</comment>
<dbReference type="GO" id="GO:0006882">
    <property type="term" value="P:intracellular zinc ion homeostasis"/>
    <property type="evidence" value="ECO:0007669"/>
    <property type="project" value="TreeGrafter"/>
</dbReference>
<evidence type="ECO:0000256" key="2">
    <source>
        <dbReference type="ARBA" id="ARBA00007018"/>
    </source>
</evidence>
<dbReference type="PANTHER" id="PTHR20855">
    <property type="entry name" value="ADIPOR/PROGESTIN RECEPTOR-RELATED"/>
    <property type="match status" value="1"/>
</dbReference>
<comment type="subcellular location">
    <subcellularLocation>
        <location evidence="1">Membrane</location>
        <topology evidence="1">Multi-pass membrane protein</topology>
    </subcellularLocation>
</comment>
<dbReference type="OrthoDB" id="529367at2759"/>
<evidence type="ECO:0000313" key="10">
    <source>
        <dbReference type="Proteomes" id="UP000188320"/>
    </source>
</evidence>
<proteinExistence type="inferred from homology"/>
<feature type="transmembrane region" description="Helical" evidence="8">
    <location>
        <begin position="116"/>
        <end position="137"/>
    </location>
</feature>
<keyword evidence="6" id="KW-0862">Zinc</keyword>
<feature type="transmembrane region" description="Helical" evidence="8">
    <location>
        <begin position="149"/>
        <end position="168"/>
    </location>
</feature>
<keyword evidence="4 8" id="KW-1133">Transmembrane helix</keyword>
<dbReference type="Proteomes" id="UP000188320">
    <property type="component" value="Unassembled WGS sequence"/>
</dbReference>
<keyword evidence="5 8" id="KW-0472">Membrane</keyword>
<evidence type="ECO:0000256" key="7">
    <source>
        <dbReference type="SAM" id="MobiDB-lite"/>
    </source>
</evidence>
<evidence type="ECO:0000256" key="4">
    <source>
        <dbReference type="ARBA" id="ARBA00022989"/>
    </source>
</evidence>
<feature type="transmembrane region" description="Helical" evidence="8">
    <location>
        <begin position="311"/>
        <end position="332"/>
    </location>
</feature>
<keyword evidence="6" id="KW-0479">Metal-binding</keyword>
<dbReference type="InterPro" id="IPR004254">
    <property type="entry name" value="AdipoR/HlyIII-related"/>
</dbReference>